<dbReference type="OMA" id="IDECIIW"/>
<dbReference type="Proteomes" id="UP000683925">
    <property type="component" value="Unassembled WGS sequence"/>
</dbReference>
<evidence type="ECO:0000256" key="1">
    <source>
        <dbReference type="SAM" id="MobiDB-lite"/>
    </source>
</evidence>
<dbReference type="AlphaFoldDB" id="A0A8S1S3C0"/>
<feature type="compositionally biased region" description="Polar residues" evidence="1">
    <location>
        <begin position="14"/>
        <end position="26"/>
    </location>
</feature>
<sequence length="294" mass="35169">MQIENQSTERKIKTNSANDSQKSVSSKNNLNNQAFFNVENQNQKLIGSYLINSKGMEVIMPQFKQLKEFEDLRPKAIKKQLSDPFEQRMSLLKNELEDDQPQDQLGSIIHQHSNISESTFMHQLLIQEQLKEVSCQFQNDYFVQFLEKPDKDDYKKRAEILAKVYMKNNLQQERHKVEEELKINQQFTEENDEQDRSMNIIVHKNLTGFYQRQDSIEQDNNEQTQEIISRIDQLYFQLCQSIEQRIYELYQNDQIDECIIWKERKENLETDISNVKDNGQLLQIIELFKFHYNL</sequence>
<feature type="region of interest" description="Disordered" evidence="1">
    <location>
        <begin position="1"/>
        <end position="26"/>
    </location>
</feature>
<protein>
    <submittedName>
        <fullName evidence="2">Uncharacterized protein</fullName>
    </submittedName>
</protein>
<gene>
    <name evidence="2" type="ORF">POCTA_138.1.T0050284</name>
</gene>
<name>A0A8S1S3C0_PAROT</name>
<reference evidence="2" key="1">
    <citation type="submission" date="2021-01" db="EMBL/GenBank/DDBJ databases">
        <authorList>
            <consortium name="Genoscope - CEA"/>
            <person name="William W."/>
        </authorList>
    </citation>
    <scope>NUCLEOTIDE SEQUENCE</scope>
</reference>
<accession>A0A8S1S3C0</accession>
<comment type="caution">
    <text evidence="2">The sequence shown here is derived from an EMBL/GenBank/DDBJ whole genome shotgun (WGS) entry which is preliminary data.</text>
</comment>
<dbReference type="OrthoDB" id="289396at2759"/>
<evidence type="ECO:0000313" key="3">
    <source>
        <dbReference type="Proteomes" id="UP000683925"/>
    </source>
</evidence>
<evidence type="ECO:0000313" key="2">
    <source>
        <dbReference type="EMBL" id="CAD8134147.1"/>
    </source>
</evidence>
<organism evidence="2 3">
    <name type="scientific">Paramecium octaurelia</name>
    <dbReference type="NCBI Taxonomy" id="43137"/>
    <lineage>
        <taxon>Eukaryota</taxon>
        <taxon>Sar</taxon>
        <taxon>Alveolata</taxon>
        <taxon>Ciliophora</taxon>
        <taxon>Intramacronucleata</taxon>
        <taxon>Oligohymenophorea</taxon>
        <taxon>Peniculida</taxon>
        <taxon>Parameciidae</taxon>
        <taxon>Paramecium</taxon>
    </lineage>
</organism>
<dbReference type="EMBL" id="CAJJDP010000004">
    <property type="protein sequence ID" value="CAD8134147.1"/>
    <property type="molecule type" value="Genomic_DNA"/>
</dbReference>
<keyword evidence="3" id="KW-1185">Reference proteome</keyword>
<proteinExistence type="predicted"/>